<dbReference type="PROSITE" id="PS00092">
    <property type="entry name" value="N6_MTASE"/>
    <property type="match status" value="1"/>
</dbReference>
<dbReference type="PANTHER" id="PTHR33841:SF1">
    <property type="entry name" value="DNA METHYLTRANSFERASE A"/>
    <property type="match status" value="1"/>
</dbReference>
<feature type="domain" description="Type II methyltransferase M.TaqI-like" evidence="7">
    <location>
        <begin position="670"/>
        <end position="935"/>
    </location>
</feature>
<keyword evidence="3" id="KW-0808">Transferase</keyword>
<proteinExistence type="predicted"/>
<dbReference type="Pfam" id="PF07669">
    <property type="entry name" value="Eco57I"/>
    <property type="match status" value="1"/>
</dbReference>
<feature type="compositionally biased region" description="Basic and acidic residues" evidence="6">
    <location>
        <begin position="1360"/>
        <end position="1374"/>
    </location>
</feature>
<evidence type="ECO:0000259" key="7">
    <source>
        <dbReference type="Pfam" id="PF07669"/>
    </source>
</evidence>
<comment type="caution">
    <text evidence="9">The sequence shown here is derived from an EMBL/GenBank/DDBJ whole genome shotgun (WGS) entry which is preliminary data.</text>
</comment>
<organism evidence="9 10">
    <name type="scientific">Microbulbifer harenosus</name>
    <dbReference type="NCBI Taxonomy" id="2576840"/>
    <lineage>
        <taxon>Bacteria</taxon>
        <taxon>Pseudomonadati</taxon>
        <taxon>Pseudomonadota</taxon>
        <taxon>Gammaproteobacteria</taxon>
        <taxon>Cellvibrionales</taxon>
        <taxon>Microbulbiferaceae</taxon>
        <taxon>Microbulbifer</taxon>
    </lineage>
</organism>
<evidence type="ECO:0000256" key="3">
    <source>
        <dbReference type="ARBA" id="ARBA00022679"/>
    </source>
</evidence>
<dbReference type="Gene3D" id="3.40.50.150">
    <property type="entry name" value="Vaccinia Virus protein VP39"/>
    <property type="match status" value="1"/>
</dbReference>
<dbReference type="PRINTS" id="PR00507">
    <property type="entry name" value="N12N6MTFRASE"/>
</dbReference>
<dbReference type="RefSeq" id="WP_138234337.1">
    <property type="nucleotide sequence ID" value="NZ_CP185860.1"/>
</dbReference>
<dbReference type="GO" id="GO:0016757">
    <property type="term" value="F:glycosyltransferase activity"/>
    <property type="evidence" value="ECO:0007669"/>
    <property type="project" value="UniProtKB-KW"/>
</dbReference>
<dbReference type="SUPFAM" id="SSF53335">
    <property type="entry name" value="S-adenosyl-L-methionine-dependent methyltransferases"/>
    <property type="match status" value="1"/>
</dbReference>
<evidence type="ECO:0000256" key="4">
    <source>
        <dbReference type="ARBA" id="ARBA00022691"/>
    </source>
</evidence>
<dbReference type="InterPro" id="IPR046820">
    <property type="entry name" value="MmeI_TRD"/>
</dbReference>
<feature type="domain" description="MmeI-like target recognition" evidence="8">
    <location>
        <begin position="1160"/>
        <end position="1227"/>
    </location>
</feature>
<name>A0ABY2ULD2_9GAMM</name>
<keyword evidence="10" id="KW-1185">Reference proteome</keyword>
<evidence type="ECO:0000256" key="5">
    <source>
        <dbReference type="ARBA" id="ARBA00047942"/>
    </source>
</evidence>
<keyword evidence="9" id="KW-0328">Glycosyltransferase</keyword>
<dbReference type="EMBL" id="VANI01000004">
    <property type="protein sequence ID" value="TLM79164.1"/>
    <property type="molecule type" value="Genomic_DNA"/>
</dbReference>
<evidence type="ECO:0000259" key="8">
    <source>
        <dbReference type="Pfam" id="PF20466"/>
    </source>
</evidence>
<dbReference type="PANTHER" id="PTHR33841">
    <property type="entry name" value="DNA METHYLTRANSFERASE YEEA-RELATED"/>
    <property type="match status" value="1"/>
</dbReference>
<dbReference type="Proteomes" id="UP000306791">
    <property type="component" value="Unassembled WGS sequence"/>
</dbReference>
<evidence type="ECO:0000313" key="10">
    <source>
        <dbReference type="Proteomes" id="UP000306791"/>
    </source>
</evidence>
<dbReference type="Pfam" id="PF20466">
    <property type="entry name" value="MmeI_TRD"/>
    <property type="match status" value="1"/>
</dbReference>
<comment type="catalytic activity">
    <reaction evidence="5">
        <text>a 2'-deoxyadenosine in DNA + S-adenosyl-L-methionine = an N(6)-methyl-2'-deoxyadenosine in DNA + S-adenosyl-L-homocysteine + H(+)</text>
        <dbReference type="Rhea" id="RHEA:15197"/>
        <dbReference type="Rhea" id="RHEA-COMP:12418"/>
        <dbReference type="Rhea" id="RHEA-COMP:12419"/>
        <dbReference type="ChEBI" id="CHEBI:15378"/>
        <dbReference type="ChEBI" id="CHEBI:57856"/>
        <dbReference type="ChEBI" id="CHEBI:59789"/>
        <dbReference type="ChEBI" id="CHEBI:90615"/>
        <dbReference type="ChEBI" id="CHEBI:90616"/>
        <dbReference type="EC" id="2.1.1.72"/>
    </reaction>
</comment>
<keyword evidence="4" id="KW-0949">S-adenosyl-L-methionine</keyword>
<sequence length="1388" mass="156753">MYEKKTHGEWLSLLEISGPFLAETVLESHFPQGLDELNPAKKKLLRQAYEEWREAQDDADPSFSELHAAWIDLVLKQGLELDEDDDEDVLKPANSIDGVSFEAPEHGVVIKPDYAVVTGADHSPSLLIKTLPAGIDLETVNKSDGWAASPVERMLQLCRATKVRLGLLTNGERWMLIDAPEGGVTTYASWYARLWGQEPVTLQAFINLLGIRRFFLDSSQQLPALLDESLKHQDEVTDALGDQVRRAVEVLVQALDKADQDRERELLKDVEPAALYEAGLTVMMRLVFLLSAEERGLLLLGDERYEAYYAASSLRMQLREQAGLHSEEILSHRRDAWSRLLAIFRAVYGGVDHETLRMPALGGSLFDPDRFPFLEGRTKDSNWRYDPAQPLPIDNRTVLLLLDAIQLFQGRTLSYRALDVEQIGYVYEGLLERTVVRAKDVTLELEATKKSKKPWVTWGELEDARLSGEKAVKALLVERTGSSTSRINNDLNKVVSDAHKEKLLVVCLGDQALRDRLAPYYHFLRIDPWGYPLIYPKGAFMVATGSDRRETGTHYTPKSLTESIVKETLEPIVYVGPAEGTERKDWKLKTPEELLDLKICDLAMGSGAFLVQVCRWLSERLLEAWAQAESQNKFITGEGIVVDNISNQEPMTGDAEERSVNARRLISERCLYGVDINPLAVELAKLSIWLVTLAKGRPFGFLDHNLRHGDSLLGITDLEQLYYLDMNVGKGSEKKLFAQKIEEAVKEVIELRLELRERPILDIHDVEVMAHLDQKAREKLELPELVADALVGETLKAGGKKADVTMLSVEAGQAFEGDSDAVKCLSLRATDGMNTDLPTGKPNRKPFHWCLEFPEVFIGQLSGFDAVVGNPPFLGGQKITGAMGDVYRGFLVERIAMGRRGSADLVAYFFIRANSIIRKPGFFGLIAVNTISEGNTREVGLDSVLESGSIIYKTNPNIVWSGEANVVTSSVHVARSKWAGNKSIGVSIVNNISSSLTQRENWRPVKLYESSGLVFQGAIILGDGFIVDEEIYSQWKQDEDNSCEVVFDYLIGKEVNNTPSFVPGRKVINFFDWDENTARKFQSAYKHIEESVKAERQRKDENGEYVLRKPLPQRWWQYGEKRPAMFHAIGRGHSFEKHPKGWDGSNQPLERIIVFARAATKYPCFALVPSDYVYSDSLCVIASQSYALFCCLSSDVHAIWAWEYCSKMKQDMRYTHSDIFETFPFPNGTLSDSHDGLRNIGEVFFDKRLQYMQSNNIGMTKFYNDLHDSEIQSEDIIELRELQTKINQVVLNAYGFDDINLEQDFHEVAYLPEGKNIRFTISEAAREELLYRLALLNKERHEAELSNKSKKASVTSIIQYDKRPPRDMTLDKVAEPTPQMDIFGQEDE</sequence>
<dbReference type="InterPro" id="IPR011639">
    <property type="entry name" value="MethylTrfase_TaqI-like_dom"/>
</dbReference>
<evidence type="ECO:0000256" key="1">
    <source>
        <dbReference type="ARBA" id="ARBA00011900"/>
    </source>
</evidence>
<dbReference type="InterPro" id="IPR029063">
    <property type="entry name" value="SAM-dependent_MTases_sf"/>
</dbReference>
<protein>
    <recommendedName>
        <fullName evidence="1">site-specific DNA-methyltransferase (adenine-specific)</fullName>
        <ecNumber evidence="1">2.1.1.72</ecNumber>
    </recommendedName>
</protein>
<evidence type="ECO:0000256" key="2">
    <source>
        <dbReference type="ARBA" id="ARBA00022603"/>
    </source>
</evidence>
<dbReference type="InterPro" id="IPR002052">
    <property type="entry name" value="DNA_methylase_N6_adenine_CS"/>
</dbReference>
<evidence type="ECO:0000313" key="9">
    <source>
        <dbReference type="EMBL" id="TLM79164.1"/>
    </source>
</evidence>
<dbReference type="InterPro" id="IPR050953">
    <property type="entry name" value="N4_N6_ade-DNA_methylase"/>
</dbReference>
<accession>A0ABY2ULD2</accession>
<feature type="region of interest" description="Disordered" evidence="6">
    <location>
        <begin position="1356"/>
        <end position="1388"/>
    </location>
</feature>
<evidence type="ECO:0000256" key="6">
    <source>
        <dbReference type="SAM" id="MobiDB-lite"/>
    </source>
</evidence>
<reference evidence="9 10" key="1">
    <citation type="submission" date="2019-05" db="EMBL/GenBank/DDBJ databases">
        <title>Microbulbifer harenosus sp. nov., an alginate-degrading bacterium isolated from coastal sand.</title>
        <authorList>
            <person name="Huang H."/>
            <person name="Mo K."/>
            <person name="Bao S."/>
        </authorList>
    </citation>
    <scope>NUCLEOTIDE SEQUENCE [LARGE SCALE GENOMIC DNA]</scope>
    <source>
        <strain evidence="9 10">HB161719</strain>
    </source>
</reference>
<gene>
    <name evidence="9" type="ORF">FDY93_03395</name>
</gene>
<keyword evidence="2" id="KW-0489">Methyltransferase</keyword>
<dbReference type="EC" id="2.1.1.72" evidence="1"/>